<comment type="caution">
    <text evidence="2">The sequence shown here is derived from an EMBL/GenBank/DDBJ whole genome shotgun (WGS) entry which is preliminary data.</text>
</comment>
<dbReference type="OrthoDB" id="785936at2759"/>
<feature type="compositionally biased region" description="Polar residues" evidence="1">
    <location>
        <begin position="137"/>
        <end position="148"/>
    </location>
</feature>
<dbReference type="Proteomes" id="UP000516437">
    <property type="component" value="Chromosome 7"/>
</dbReference>
<feature type="compositionally biased region" description="Basic and acidic residues" evidence="1">
    <location>
        <begin position="336"/>
        <end position="345"/>
    </location>
</feature>
<feature type="region of interest" description="Disordered" evidence="1">
    <location>
        <begin position="529"/>
        <end position="616"/>
    </location>
</feature>
<keyword evidence="3" id="KW-1185">Reference proteome</keyword>
<evidence type="ECO:0000256" key="1">
    <source>
        <dbReference type="SAM" id="MobiDB-lite"/>
    </source>
</evidence>
<reference evidence="2 3" key="1">
    <citation type="journal article" date="2019" name="Plant Biotechnol. J.">
        <title>The red bayberry genome and genetic basis of sex determination.</title>
        <authorList>
            <person name="Jia H.M."/>
            <person name="Jia H.J."/>
            <person name="Cai Q.L."/>
            <person name="Wang Y."/>
            <person name="Zhao H.B."/>
            <person name="Yang W.F."/>
            <person name="Wang G.Y."/>
            <person name="Li Y.H."/>
            <person name="Zhan D.L."/>
            <person name="Shen Y.T."/>
            <person name="Niu Q.F."/>
            <person name="Chang L."/>
            <person name="Qiu J."/>
            <person name="Zhao L."/>
            <person name="Xie H.B."/>
            <person name="Fu W.Y."/>
            <person name="Jin J."/>
            <person name="Li X.W."/>
            <person name="Jiao Y."/>
            <person name="Zhou C.C."/>
            <person name="Tu T."/>
            <person name="Chai C.Y."/>
            <person name="Gao J.L."/>
            <person name="Fan L.J."/>
            <person name="van de Weg E."/>
            <person name="Wang J.Y."/>
            <person name="Gao Z.S."/>
        </authorList>
    </citation>
    <scope>NUCLEOTIDE SEQUENCE [LARGE SCALE GENOMIC DNA]</scope>
    <source>
        <tissue evidence="2">Leaves</tissue>
    </source>
</reference>
<feature type="compositionally biased region" description="Basic and acidic residues" evidence="1">
    <location>
        <begin position="550"/>
        <end position="583"/>
    </location>
</feature>
<feature type="compositionally biased region" description="Polar residues" evidence="1">
    <location>
        <begin position="698"/>
        <end position="710"/>
    </location>
</feature>
<dbReference type="EMBL" id="RXIC02000025">
    <property type="protein sequence ID" value="KAB1208301.1"/>
    <property type="molecule type" value="Genomic_DNA"/>
</dbReference>
<feature type="region of interest" description="Disordered" evidence="1">
    <location>
        <begin position="131"/>
        <end position="166"/>
    </location>
</feature>
<feature type="region of interest" description="Disordered" evidence="1">
    <location>
        <begin position="483"/>
        <end position="510"/>
    </location>
</feature>
<feature type="region of interest" description="Disordered" evidence="1">
    <location>
        <begin position="270"/>
        <end position="446"/>
    </location>
</feature>
<gene>
    <name evidence="2" type="ORF">CJ030_MR7G000145</name>
</gene>
<dbReference type="PANTHER" id="PTHR37241:SF1">
    <property type="entry name" value="NEUROFILAMENT HEAVY PROTEIN"/>
    <property type="match status" value="1"/>
</dbReference>
<accession>A0A6A1V6J3</accession>
<feature type="compositionally biased region" description="Basic and acidic residues" evidence="1">
    <location>
        <begin position="675"/>
        <end position="692"/>
    </location>
</feature>
<feature type="region of interest" description="Disordered" evidence="1">
    <location>
        <begin position="638"/>
        <end position="742"/>
    </location>
</feature>
<organism evidence="2 3">
    <name type="scientific">Morella rubra</name>
    <name type="common">Chinese bayberry</name>
    <dbReference type="NCBI Taxonomy" id="262757"/>
    <lineage>
        <taxon>Eukaryota</taxon>
        <taxon>Viridiplantae</taxon>
        <taxon>Streptophyta</taxon>
        <taxon>Embryophyta</taxon>
        <taxon>Tracheophyta</taxon>
        <taxon>Spermatophyta</taxon>
        <taxon>Magnoliopsida</taxon>
        <taxon>eudicotyledons</taxon>
        <taxon>Gunneridae</taxon>
        <taxon>Pentapetalae</taxon>
        <taxon>rosids</taxon>
        <taxon>fabids</taxon>
        <taxon>Fagales</taxon>
        <taxon>Myricaceae</taxon>
        <taxon>Morella</taxon>
    </lineage>
</organism>
<proteinExistence type="predicted"/>
<name>A0A6A1V6J3_9ROSI</name>
<sequence length="742" mass="82611">MEEPKAMQINGEEEGDEFYEKIEAPKFVDFTAPDQYRPDDRYWFCVRVGCDQKHEEEMNSEAIYKDFVLRVMAARSPNIRLRKALNRKAASANVKCPLTAPPKSSKSRIPRLALISSISQKLVDTELKARPAPKLSATPNLKAKQSSEVAKKAYTTPRNRKRPSYPKAFRSVRNPKATTIALPTNRAVAKALVFNSPKKRVKAKTSSELQTPVKILCAAMKELEITSRKKPEVGCNKSLPVDTSRKQFRGREVKSRVYDCLHSQNRKVQEAKDSRCMKRKNNNNDIKPSCDHVPCSGDDSSDMDLDEKSRDGSFEGCCLPGASQSGEGNGQEECLETDKSQKGEHSEEDLSDTSRGDVISLSSSGERDSGENHVPNSQAPGGSAEGNTSEGSDQEEKIISSPGKGKDDEVKENALACDDTENDNEPIDNDEKENALASDGNRVKNHNYSRHERIILGEHETAKKSQKVNQVMGKTLKEGSISVATGVQGVKNRKPKPTNPKPFRLRTDERGILKEANLEKKLLAPLTEIATTAPRLPGRNSQRKHQKASHKNEKLHGKVENECDTHEGGERKLERTLLEDRSMRTASTFLKASKGESDKKLSQMTLDRRKVATHQNPNLVRVTSPMEHEKTTQKLQKSLKKIKSPMTQQKFGKPRGDISSRKQKVSLMTTGKIRVIKENPPKISTPKEDAKPCENAPSPGTKTSTHTAPKSLSRGRRRPTTIPKEPNFHSIHVPKSCTRKLA</sequence>
<feature type="compositionally biased region" description="Basic and acidic residues" evidence="1">
    <location>
        <begin position="394"/>
        <end position="412"/>
    </location>
</feature>
<feature type="compositionally biased region" description="Basic and acidic residues" evidence="1">
    <location>
        <begin position="593"/>
        <end position="610"/>
    </location>
</feature>
<dbReference type="PANTHER" id="PTHR37241">
    <property type="entry name" value="NEUROFILAMENT HEAVY PROTEIN"/>
    <property type="match status" value="1"/>
</dbReference>
<dbReference type="AlphaFoldDB" id="A0A6A1V6J3"/>
<evidence type="ECO:0000313" key="2">
    <source>
        <dbReference type="EMBL" id="KAB1208301.1"/>
    </source>
</evidence>
<evidence type="ECO:0000313" key="3">
    <source>
        <dbReference type="Proteomes" id="UP000516437"/>
    </source>
</evidence>
<feature type="compositionally biased region" description="Acidic residues" evidence="1">
    <location>
        <begin position="418"/>
        <end position="431"/>
    </location>
</feature>
<protein>
    <submittedName>
        <fullName evidence="2">Uncharacterized protein</fullName>
    </submittedName>
</protein>
<feature type="compositionally biased region" description="Polar residues" evidence="1">
    <location>
        <begin position="374"/>
        <end position="391"/>
    </location>
</feature>